<dbReference type="InterPro" id="IPR050570">
    <property type="entry name" value="Cell_wall_metabolism_enzyme"/>
</dbReference>
<comment type="caution">
    <text evidence="4">The sequence shown here is derived from an EMBL/GenBank/DDBJ whole genome shotgun (WGS) entry which is preliminary data.</text>
</comment>
<dbReference type="Proteomes" id="UP000582974">
    <property type="component" value="Unassembled WGS sequence"/>
</dbReference>
<reference evidence="4 5" key="1">
    <citation type="submission" date="2020-07" db="EMBL/GenBank/DDBJ databases">
        <title>Genome of Haloechinothrix sp.</title>
        <authorList>
            <person name="Tang S.-K."/>
            <person name="Yang L."/>
            <person name="Zhu W.-Y."/>
        </authorList>
    </citation>
    <scope>NUCLEOTIDE SEQUENCE [LARGE SCALE GENOMIC DNA]</scope>
    <source>
        <strain evidence="4 5">YIM 98757</strain>
    </source>
</reference>
<evidence type="ECO:0000256" key="2">
    <source>
        <dbReference type="SAM" id="MobiDB-lite"/>
    </source>
</evidence>
<dbReference type="EMBL" id="JACCKD010000010">
    <property type="protein sequence ID" value="MBA0128231.1"/>
    <property type="molecule type" value="Genomic_DNA"/>
</dbReference>
<feature type="compositionally biased region" description="Basic residues" evidence="2">
    <location>
        <begin position="69"/>
        <end position="81"/>
    </location>
</feature>
<evidence type="ECO:0000256" key="1">
    <source>
        <dbReference type="ARBA" id="ARBA00022729"/>
    </source>
</evidence>
<dbReference type="InterPro" id="IPR011055">
    <property type="entry name" value="Dup_hybrid_motif"/>
</dbReference>
<feature type="region of interest" description="Disordered" evidence="2">
    <location>
        <begin position="59"/>
        <end position="98"/>
    </location>
</feature>
<keyword evidence="1" id="KW-0732">Signal</keyword>
<accession>A0A838AGB6</accession>
<dbReference type="Pfam" id="PF01551">
    <property type="entry name" value="Peptidase_M23"/>
    <property type="match status" value="1"/>
</dbReference>
<dbReference type="AlphaFoldDB" id="A0A838AGB6"/>
<feature type="region of interest" description="Disordered" evidence="2">
    <location>
        <begin position="1"/>
        <end position="45"/>
    </location>
</feature>
<evidence type="ECO:0000259" key="3">
    <source>
        <dbReference type="Pfam" id="PF01551"/>
    </source>
</evidence>
<evidence type="ECO:0000313" key="5">
    <source>
        <dbReference type="Proteomes" id="UP000582974"/>
    </source>
</evidence>
<protein>
    <submittedName>
        <fullName evidence="4">M23 family metallopeptidase</fullName>
    </submittedName>
</protein>
<sequence length="283" mass="30215">MPRVASHQAAAAPLGANSPRCRGARRTHRRARAREVNPPVAGCGSQCTRRRHRAVCGLGSAFPVTGSRPRGRGASRTQHRQRSTDPAPSTHRPRRLRHDSRVRPVLILVLAACVAAPLLAAPDARPVTAPEPAVPEHAPSGTGTGFVWPLRPRPRVVRPFERPECRFCPGHRGVDLEGTHGQPVRAARDGTVVYADRLAGRGVISVEHGQLRTTYEPVTPRVAAGDRVRAGQRIATVVAGHPGCVVSSCLHWGLRRGEEYLDPLAAVGAGPLRLKPVPPAAGS</sequence>
<dbReference type="GO" id="GO:0004222">
    <property type="term" value="F:metalloendopeptidase activity"/>
    <property type="evidence" value="ECO:0007669"/>
    <property type="project" value="TreeGrafter"/>
</dbReference>
<dbReference type="PANTHER" id="PTHR21666:SF289">
    <property type="entry name" value="L-ALA--D-GLU ENDOPEPTIDASE"/>
    <property type="match status" value="1"/>
</dbReference>
<evidence type="ECO:0000313" key="4">
    <source>
        <dbReference type="EMBL" id="MBA0128231.1"/>
    </source>
</evidence>
<proteinExistence type="predicted"/>
<dbReference type="CDD" id="cd12797">
    <property type="entry name" value="M23_peptidase"/>
    <property type="match status" value="1"/>
</dbReference>
<dbReference type="SUPFAM" id="SSF51261">
    <property type="entry name" value="Duplicated hybrid motif"/>
    <property type="match status" value="1"/>
</dbReference>
<feature type="compositionally biased region" description="Basic residues" evidence="2">
    <location>
        <begin position="22"/>
        <end position="32"/>
    </location>
</feature>
<dbReference type="Gene3D" id="2.70.70.10">
    <property type="entry name" value="Glucose Permease (Domain IIA)"/>
    <property type="match status" value="1"/>
</dbReference>
<feature type="region of interest" description="Disordered" evidence="2">
    <location>
        <begin position="126"/>
        <end position="146"/>
    </location>
</feature>
<dbReference type="PANTHER" id="PTHR21666">
    <property type="entry name" value="PEPTIDASE-RELATED"/>
    <property type="match status" value="1"/>
</dbReference>
<gene>
    <name evidence="4" type="ORF">H0B56_22020</name>
</gene>
<keyword evidence="5" id="KW-1185">Reference proteome</keyword>
<dbReference type="InterPro" id="IPR016047">
    <property type="entry name" value="M23ase_b-sheet_dom"/>
</dbReference>
<feature type="domain" description="M23ase beta-sheet core" evidence="3">
    <location>
        <begin position="170"/>
        <end position="263"/>
    </location>
</feature>
<name>A0A838AGB6_9PSEU</name>
<organism evidence="4 5">
    <name type="scientific">Haloechinothrix aidingensis</name>
    <dbReference type="NCBI Taxonomy" id="2752311"/>
    <lineage>
        <taxon>Bacteria</taxon>
        <taxon>Bacillati</taxon>
        <taxon>Actinomycetota</taxon>
        <taxon>Actinomycetes</taxon>
        <taxon>Pseudonocardiales</taxon>
        <taxon>Pseudonocardiaceae</taxon>
        <taxon>Haloechinothrix</taxon>
    </lineage>
</organism>